<evidence type="ECO:0000313" key="4">
    <source>
        <dbReference type="EMBL" id="RJF81926.1"/>
    </source>
</evidence>
<feature type="binding site" evidence="3">
    <location>
        <position position="138"/>
    </location>
    <ligand>
        <name>a divalent metal cation</name>
        <dbReference type="ChEBI" id="CHEBI:60240"/>
    </ligand>
</feature>
<name>A0A418VXQ6_9PROT</name>
<keyword evidence="2 3" id="KW-0479">Metal-binding</keyword>
<evidence type="ECO:0000256" key="2">
    <source>
        <dbReference type="ARBA" id="ARBA00022723"/>
    </source>
</evidence>
<feature type="binding site" evidence="3">
    <location>
        <position position="50"/>
    </location>
    <ligand>
        <name>a divalent metal cation</name>
        <dbReference type="ChEBI" id="CHEBI:60240"/>
    </ligand>
</feature>
<dbReference type="PANTHER" id="PTHR37302">
    <property type="entry name" value="SLR1116 PROTEIN"/>
    <property type="match status" value="1"/>
</dbReference>
<dbReference type="InterPro" id="IPR034660">
    <property type="entry name" value="DinB/YfiT-like"/>
</dbReference>
<evidence type="ECO:0000256" key="3">
    <source>
        <dbReference type="PIRSR" id="PIRSR607837-1"/>
    </source>
</evidence>
<sequence>MNPKTHFDRLALYNRWANRRLYDTAAALTDAQFHEDRGAFFGSVLGTLNHLLVADQIWLERIEGTGPKHSALNLILCDGFAELRAAREAEDERILRVVAAQPEERFEAIFAYTNTAGVSHELPFAPVLTHIFNHQTHHRGQAHTLLSQFGLKAPVIDFVYFLADRQTQ</sequence>
<dbReference type="EMBL" id="QYUL01000002">
    <property type="protein sequence ID" value="RJF81926.1"/>
    <property type="molecule type" value="Genomic_DNA"/>
</dbReference>
<dbReference type="OrthoDB" id="9807509at2"/>
<dbReference type="SUPFAM" id="SSF109854">
    <property type="entry name" value="DinB/YfiT-like putative metalloenzymes"/>
    <property type="match status" value="1"/>
</dbReference>
<feature type="binding site" evidence="3">
    <location>
        <position position="134"/>
    </location>
    <ligand>
        <name>a divalent metal cation</name>
        <dbReference type="ChEBI" id="CHEBI:60240"/>
    </ligand>
</feature>
<gene>
    <name evidence="4" type="ORF">D3877_17675</name>
</gene>
<dbReference type="RefSeq" id="WP_119832008.1">
    <property type="nucleotide sequence ID" value="NZ_QYUL01000002.1"/>
</dbReference>
<comment type="similarity">
    <text evidence="1">Belongs to the DinB family.</text>
</comment>
<evidence type="ECO:0000256" key="1">
    <source>
        <dbReference type="ARBA" id="ARBA00008635"/>
    </source>
</evidence>
<evidence type="ECO:0000313" key="5">
    <source>
        <dbReference type="Proteomes" id="UP000283458"/>
    </source>
</evidence>
<dbReference type="InterPro" id="IPR007837">
    <property type="entry name" value="DinB"/>
</dbReference>
<keyword evidence="5" id="KW-1185">Reference proteome</keyword>
<accession>A0A418VXQ6</accession>
<comment type="caution">
    <text evidence="4">The sequence shown here is derived from an EMBL/GenBank/DDBJ whole genome shotgun (WGS) entry which is preliminary data.</text>
</comment>
<dbReference type="Proteomes" id="UP000283458">
    <property type="component" value="Unassembled WGS sequence"/>
</dbReference>
<organism evidence="4 5">
    <name type="scientific">Azospirillum cavernae</name>
    <dbReference type="NCBI Taxonomy" id="2320860"/>
    <lineage>
        <taxon>Bacteria</taxon>
        <taxon>Pseudomonadati</taxon>
        <taxon>Pseudomonadota</taxon>
        <taxon>Alphaproteobacteria</taxon>
        <taxon>Rhodospirillales</taxon>
        <taxon>Azospirillaceae</taxon>
        <taxon>Azospirillum</taxon>
    </lineage>
</organism>
<dbReference type="Gene3D" id="1.20.120.450">
    <property type="entry name" value="dinb family like domain"/>
    <property type="match status" value="1"/>
</dbReference>
<proteinExistence type="inferred from homology"/>
<protein>
    <submittedName>
        <fullName evidence="4">Damage-inducible protein DinB</fullName>
    </submittedName>
</protein>
<dbReference type="AlphaFoldDB" id="A0A418VXQ6"/>
<dbReference type="Pfam" id="PF05163">
    <property type="entry name" value="DinB"/>
    <property type="match status" value="1"/>
</dbReference>
<reference evidence="4 5" key="1">
    <citation type="submission" date="2018-09" db="EMBL/GenBank/DDBJ databases">
        <authorList>
            <person name="Zhu H."/>
        </authorList>
    </citation>
    <scope>NUCLEOTIDE SEQUENCE [LARGE SCALE GENOMIC DNA]</scope>
    <source>
        <strain evidence="4 5">K2W22B-5</strain>
    </source>
</reference>
<dbReference type="GO" id="GO:0046872">
    <property type="term" value="F:metal ion binding"/>
    <property type="evidence" value="ECO:0007669"/>
    <property type="project" value="UniProtKB-KW"/>
</dbReference>
<dbReference type="PANTHER" id="PTHR37302:SF1">
    <property type="entry name" value="PROTEIN DINB"/>
    <property type="match status" value="1"/>
</dbReference>